<name>A0A5C4SR62_9FLAO</name>
<dbReference type="AlphaFoldDB" id="A0A5C4SR62"/>
<feature type="transmembrane region" description="Helical" evidence="1">
    <location>
        <begin position="9"/>
        <end position="29"/>
    </location>
</feature>
<dbReference type="RefSeq" id="WP_139694851.1">
    <property type="nucleotide sequence ID" value="NZ_CP074074.1"/>
</dbReference>
<evidence type="ECO:0000256" key="1">
    <source>
        <dbReference type="SAM" id="Phobius"/>
    </source>
</evidence>
<dbReference type="InterPro" id="IPR036514">
    <property type="entry name" value="SGNH_hydro_sf"/>
</dbReference>
<keyword evidence="1" id="KW-0472">Membrane</keyword>
<evidence type="ECO:0000313" key="2">
    <source>
        <dbReference type="EMBL" id="TNJ46480.1"/>
    </source>
</evidence>
<dbReference type="OrthoDB" id="1426759at2"/>
<dbReference type="Proteomes" id="UP000308713">
    <property type="component" value="Unassembled WGS sequence"/>
</dbReference>
<accession>A0A5C4SR62</accession>
<dbReference type="Gene3D" id="3.40.50.1110">
    <property type="entry name" value="SGNH hydrolase"/>
    <property type="match status" value="1"/>
</dbReference>
<reference evidence="2 3" key="1">
    <citation type="submission" date="2019-05" db="EMBL/GenBank/DDBJ databases">
        <title>Tamlana fucoidanivorans sp. nov., isolated from the surface of algae collected from Fujian province in China.</title>
        <authorList>
            <person name="Li J."/>
        </authorList>
    </citation>
    <scope>NUCLEOTIDE SEQUENCE [LARGE SCALE GENOMIC DNA]</scope>
    <source>
        <strain evidence="2 3">CW2-9</strain>
    </source>
</reference>
<evidence type="ECO:0000313" key="3">
    <source>
        <dbReference type="Proteomes" id="UP000308713"/>
    </source>
</evidence>
<dbReference type="EMBL" id="VDCS01000002">
    <property type="protein sequence ID" value="TNJ46480.1"/>
    <property type="molecule type" value="Genomic_DNA"/>
</dbReference>
<evidence type="ECO:0008006" key="4">
    <source>
        <dbReference type="Google" id="ProtNLM"/>
    </source>
</evidence>
<dbReference type="GO" id="GO:0016788">
    <property type="term" value="F:hydrolase activity, acting on ester bonds"/>
    <property type="evidence" value="ECO:0007669"/>
    <property type="project" value="UniProtKB-ARBA"/>
</dbReference>
<sequence length="315" mass="37411">MKKLVLKGCLYFVFILVSLEVLVRVLHLYDDVPLLYIDDFGVQKTVPGQTGFAVTGNRRQNFAEYRINKFGYNSYREFKPSKEKIEIALIGDSFIEGFNQHYYNSTGKKVEDRLKDVEVYEYGRGGYDMADQLHLMQAYKKDFDLIDYVVIYIKFENDLQRSEYLPEYDYIALKHTLKFKVKRHIKLLKYANSIGLFDGFRDIRARLSTHKWSRKGKEINEDTRNKTYLENFRTLVKTFGFNKDKIVFLLDKRRTSNLFLNYCDEMGYTYLDFGMPFEKAKRPPILIYDKHWNNLGRTIVADVIADYFKARLNQD</sequence>
<protein>
    <recommendedName>
        <fullName evidence="4">SGNH/GDSL hydrolase family protein</fullName>
    </recommendedName>
</protein>
<dbReference type="SUPFAM" id="SSF52266">
    <property type="entry name" value="SGNH hydrolase"/>
    <property type="match status" value="1"/>
</dbReference>
<keyword evidence="1" id="KW-0812">Transmembrane</keyword>
<organism evidence="2 3">
    <name type="scientific">Allotamlana fucoidanivorans</name>
    <dbReference type="NCBI Taxonomy" id="2583814"/>
    <lineage>
        <taxon>Bacteria</taxon>
        <taxon>Pseudomonadati</taxon>
        <taxon>Bacteroidota</taxon>
        <taxon>Flavobacteriia</taxon>
        <taxon>Flavobacteriales</taxon>
        <taxon>Flavobacteriaceae</taxon>
        <taxon>Allotamlana</taxon>
    </lineage>
</organism>
<gene>
    <name evidence="2" type="ORF">FGF67_02310</name>
</gene>
<keyword evidence="3" id="KW-1185">Reference proteome</keyword>
<keyword evidence="1" id="KW-1133">Transmembrane helix</keyword>
<proteinExistence type="predicted"/>
<comment type="caution">
    <text evidence="2">The sequence shown here is derived from an EMBL/GenBank/DDBJ whole genome shotgun (WGS) entry which is preliminary data.</text>
</comment>